<dbReference type="InterPro" id="IPR004711">
    <property type="entry name" value="Benzoate_Transporter"/>
</dbReference>
<evidence type="ECO:0000313" key="2">
    <source>
        <dbReference type="EMBL" id="KAA9011083.1"/>
    </source>
</evidence>
<organism evidence="2 3">
    <name type="scientific">Niallia endozanthoxylica</name>
    <dbReference type="NCBI Taxonomy" id="2036016"/>
    <lineage>
        <taxon>Bacteria</taxon>
        <taxon>Bacillati</taxon>
        <taxon>Bacillota</taxon>
        <taxon>Bacilli</taxon>
        <taxon>Bacillales</taxon>
        <taxon>Bacillaceae</taxon>
        <taxon>Niallia</taxon>
    </lineage>
</organism>
<dbReference type="AlphaFoldDB" id="A0A5J5GTX3"/>
<accession>A0A5J5GTX3</accession>
<protein>
    <submittedName>
        <fullName evidence="2">Uncharacterized protein</fullName>
    </submittedName>
</protein>
<dbReference type="OrthoDB" id="9813854at2"/>
<dbReference type="GO" id="GO:0042925">
    <property type="term" value="F:benzoate transmembrane transporter activity"/>
    <property type="evidence" value="ECO:0007669"/>
    <property type="project" value="InterPro"/>
</dbReference>
<evidence type="ECO:0000313" key="3">
    <source>
        <dbReference type="Proteomes" id="UP000326671"/>
    </source>
</evidence>
<dbReference type="PANTHER" id="PTHR30199">
    <property type="entry name" value="MFS FAMILY TRANSPORTER, PREDICTED SUBSTRATE BENZOATE"/>
    <property type="match status" value="1"/>
</dbReference>
<dbReference type="PANTHER" id="PTHR30199:SF0">
    <property type="entry name" value="INNER MEMBRANE PROTEIN YDCO"/>
    <property type="match status" value="1"/>
</dbReference>
<sequence>MFSSPYLIILLGLSGLIYEVMKLIPVPIVMGIIVGVMIRFTTEMITSITISPLLAGSAILVFLLSSRFLKKVPPVLSALVITVLLAFFTSEFKVVNIHDTVILLQLMVPVFNFDAIVSIGIPLALPLLCSENAQVTEY</sequence>
<name>A0A5J5GTX3_9BACI</name>
<feature type="transmembrane region" description="Helical" evidence="1">
    <location>
        <begin position="102"/>
        <end position="125"/>
    </location>
</feature>
<feature type="transmembrane region" description="Helical" evidence="1">
    <location>
        <begin position="7"/>
        <end position="38"/>
    </location>
</feature>
<feature type="transmembrane region" description="Helical" evidence="1">
    <location>
        <begin position="44"/>
        <end position="65"/>
    </location>
</feature>
<gene>
    <name evidence="2" type="ORF">F4V44_27055</name>
</gene>
<feature type="transmembrane region" description="Helical" evidence="1">
    <location>
        <begin position="72"/>
        <end position="90"/>
    </location>
</feature>
<dbReference type="Proteomes" id="UP000326671">
    <property type="component" value="Unassembled WGS sequence"/>
</dbReference>
<evidence type="ECO:0000256" key="1">
    <source>
        <dbReference type="SAM" id="Phobius"/>
    </source>
</evidence>
<reference evidence="2 3" key="1">
    <citation type="submission" date="2019-09" db="EMBL/GenBank/DDBJ databases">
        <title>Whole genome sequences of isolates from the Mars Exploration Rovers.</title>
        <authorList>
            <person name="Seuylemezian A."/>
            <person name="Vaishampayan P."/>
        </authorList>
    </citation>
    <scope>NUCLEOTIDE SEQUENCE [LARGE SCALE GENOMIC DNA]</scope>
    <source>
        <strain evidence="2 3">MER_TA_151</strain>
    </source>
</reference>
<keyword evidence="1" id="KW-0812">Transmembrane</keyword>
<comment type="caution">
    <text evidence="2">The sequence shown here is derived from an EMBL/GenBank/DDBJ whole genome shotgun (WGS) entry which is preliminary data.</text>
</comment>
<keyword evidence="3" id="KW-1185">Reference proteome</keyword>
<dbReference type="Pfam" id="PF03594">
    <property type="entry name" value="BenE"/>
    <property type="match status" value="1"/>
</dbReference>
<proteinExistence type="predicted"/>
<keyword evidence="1" id="KW-1133">Transmembrane helix</keyword>
<dbReference type="GO" id="GO:0005886">
    <property type="term" value="C:plasma membrane"/>
    <property type="evidence" value="ECO:0007669"/>
    <property type="project" value="TreeGrafter"/>
</dbReference>
<keyword evidence="1" id="KW-0472">Membrane</keyword>
<dbReference type="EMBL" id="VYKL01000080">
    <property type="protein sequence ID" value="KAA9011083.1"/>
    <property type="molecule type" value="Genomic_DNA"/>
</dbReference>